<dbReference type="GO" id="GO:0061503">
    <property type="term" value="F:tRNA threonylcarbamoyladenosine dehydratase"/>
    <property type="evidence" value="ECO:0007669"/>
    <property type="project" value="TreeGrafter"/>
</dbReference>
<protein>
    <submittedName>
        <fullName evidence="1">Uncharacterized protein</fullName>
    </submittedName>
</protein>
<evidence type="ECO:0000313" key="1">
    <source>
        <dbReference type="EMBL" id="KAF9604442.1"/>
    </source>
</evidence>
<dbReference type="EMBL" id="JADFTS010000005">
    <property type="protein sequence ID" value="KAF9604442.1"/>
    <property type="molecule type" value="Genomic_DNA"/>
</dbReference>
<sequence length="176" mass="19952">MQECNCSTIGRGKNFFGTSRFYFDCIDNIDTKERSHPHVPLASPKECLRAHDTFAGFKPMREDLTKCEPRKRSPLCRGMLHFLPHVYTGLKVISANRCLGLEQTQQEFEVADLRESINDPLSQDRNTALKKDHGIEGGIPVVFSLKKPKVKLLPFKGSTSDEENPSDYQVNTLCLH</sequence>
<organism evidence="1 2">
    <name type="scientific">Coptis chinensis</name>
    <dbReference type="NCBI Taxonomy" id="261450"/>
    <lineage>
        <taxon>Eukaryota</taxon>
        <taxon>Viridiplantae</taxon>
        <taxon>Streptophyta</taxon>
        <taxon>Embryophyta</taxon>
        <taxon>Tracheophyta</taxon>
        <taxon>Spermatophyta</taxon>
        <taxon>Magnoliopsida</taxon>
        <taxon>Ranunculales</taxon>
        <taxon>Ranunculaceae</taxon>
        <taxon>Coptidoideae</taxon>
        <taxon>Coptis</taxon>
    </lineage>
</organism>
<dbReference type="PANTHER" id="PTHR43267:SF2">
    <property type="entry name" value="TRNA THREONYLCARBAMOYLADENOSINE DEHYDRATASE 1-RELATED"/>
    <property type="match status" value="1"/>
</dbReference>
<proteinExistence type="predicted"/>
<dbReference type="AlphaFoldDB" id="A0A835HU35"/>
<name>A0A835HU35_9MAGN</name>
<reference evidence="1 2" key="1">
    <citation type="submission" date="2020-10" db="EMBL/GenBank/DDBJ databases">
        <title>The Coptis chinensis genome and diversification of protoberbering-type alkaloids.</title>
        <authorList>
            <person name="Wang B."/>
            <person name="Shu S."/>
            <person name="Song C."/>
            <person name="Liu Y."/>
        </authorList>
    </citation>
    <scope>NUCLEOTIDE SEQUENCE [LARGE SCALE GENOMIC DNA]</scope>
    <source>
        <strain evidence="1">HL-2020</strain>
        <tissue evidence="1">Leaf</tissue>
    </source>
</reference>
<gene>
    <name evidence="1" type="ORF">IFM89_006724</name>
</gene>
<dbReference type="GO" id="GO:0009536">
    <property type="term" value="C:plastid"/>
    <property type="evidence" value="ECO:0007669"/>
    <property type="project" value="TreeGrafter"/>
</dbReference>
<dbReference type="GO" id="GO:0061504">
    <property type="term" value="P:cyclic threonylcarbamoyladenosine biosynthetic process"/>
    <property type="evidence" value="ECO:0007669"/>
    <property type="project" value="TreeGrafter"/>
</dbReference>
<keyword evidence="2" id="KW-1185">Reference proteome</keyword>
<accession>A0A835HU35</accession>
<evidence type="ECO:0000313" key="2">
    <source>
        <dbReference type="Proteomes" id="UP000631114"/>
    </source>
</evidence>
<dbReference type="InterPro" id="IPR045886">
    <property type="entry name" value="ThiF/MoeB/HesA"/>
</dbReference>
<dbReference type="Proteomes" id="UP000631114">
    <property type="component" value="Unassembled WGS sequence"/>
</dbReference>
<comment type="caution">
    <text evidence="1">The sequence shown here is derived from an EMBL/GenBank/DDBJ whole genome shotgun (WGS) entry which is preliminary data.</text>
</comment>
<dbReference type="OrthoDB" id="10265862at2759"/>
<dbReference type="PANTHER" id="PTHR43267">
    <property type="entry name" value="TRNA THREONYLCARBAMOYLADENOSINE DEHYDRATASE"/>
    <property type="match status" value="1"/>
</dbReference>